<evidence type="ECO:0000256" key="2">
    <source>
        <dbReference type="ARBA" id="ARBA00022842"/>
    </source>
</evidence>
<dbReference type="EMBL" id="CP099837">
    <property type="protein sequence ID" value="USY18473.1"/>
    <property type="molecule type" value="Genomic_DNA"/>
</dbReference>
<evidence type="ECO:0000313" key="5">
    <source>
        <dbReference type="Proteomes" id="UP001055940"/>
    </source>
</evidence>
<dbReference type="InterPro" id="IPR051400">
    <property type="entry name" value="HAD-like_hydrolase"/>
</dbReference>
<organism evidence="4 5">
    <name type="scientific">Nocardiopsis exhalans</name>
    <dbReference type="NCBI Taxonomy" id="163604"/>
    <lineage>
        <taxon>Bacteria</taxon>
        <taxon>Bacillati</taxon>
        <taxon>Actinomycetota</taxon>
        <taxon>Actinomycetes</taxon>
        <taxon>Streptosporangiales</taxon>
        <taxon>Nocardiopsidaceae</taxon>
        <taxon>Nocardiopsis</taxon>
    </lineage>
</organism>
<proteinExistence type="predicted"/>
<keyword evidence="5" id="KW-1185">Reference proteome</keyword>
<dbReference type="Proteomes" id="UP001055940">
    <property type="component" value="Chromosome"/>
</dbReference>
<protein>
    <submittedName>
        <fullName evidence="4">HAD family hydrolase</fullName>
    </submittedName>
</protein>
<keyword evidence="1 4" id="KW-0378">Hydrolase</keyword>
<keyword evidence="2" id="KW-0460">Magnesium</keyword>
<dbReference type="PANTHER" id="PTHR46470">
    <property type="entry name" value="N-ACYLNEURAMINATE-9-PHOSPHATASE"/>
    <property type="match status" value="1"/>
</dbReference>
<dbReference type="Gene3D" id="3.40.50.1000">
    <property type="entry name" value="HAD superfamily/HAD-like"/>
    <property type="match status" value="1"/>
</dbReference>
<dbReference type="Pfam" id="PF13242">
    <property type="entry name" value="Hydrolase_like"/>
    <property type="match status" value="1"/>
</dbReference>
<evidence type="ECO:0000256" key="1">
    <source>
        <dbReference type="ARBA" id="ARBA00022801"/>
    </source>
</evidence>
<dbReference type="RefSeq" id="WP_254417867.1">
    <property type="nucleotide sequence ID" value="NZ_BAAAJB010000035.1"/>
</dbReference>
<dbReference type="SUPFAM" id="SSF56784">
    <property type="entry name" value="HAD-like"/>
    <property type="match status" value="1"/>
</dbReference>
<sequence>MASGAGRRRQHTGHRHVRRGRPQTLTGVAGRVDAWAVSGAEGVRKPDRRLFEIAARRCGAALEGGGWMVGDSPTADVVGGRGAGLRTVWIDRGRSWPEKLPAPDHSVTDVREVFALLSG</sequence>
<feature type="compositionally biased region" description="Basic residues" evidence="3">
    <location>
        <begin position="1"/>
        <end position="21"/>
    </location>
</feature>
<name>A0ABY5D5E6_9ACTN</name>
<dbReference type="InterPro" id="IPR023214">
    <property type="entry name" value="HAD_sf"/>
</dbReference>
<accession>A0ABY5D5E6</accession>
<dbReference type="GO" id="GO:0016787">
    <property type="term" value="F:hydrolase activity"/>
    <property type="evidence" value="ECO:0007669"/>
    <property type="project" value="UniProtKB-KW"/>
</dbReference>
<feature type="region of interest" description="Disordered" evidence="3">
    <location>
        <begin position="1"/>
        <end position="23"/>
    </location>
</feature>
<dbReference type="InterPro" id="IPR036412">
    <property type="entry name" value="HAD-like_sf"/>
</dbReference>
<reference evidence="4" key="1">
    <citation type="submission" date="2022-06" db="EMBL/GenBank/DDBJ databases">
        <authorList>
            <person name="Ping M."/>
        </authorList>
    </citation>
    <scope>NUCLEOTIDE SEQUENCE</scope>
    <source>
        <strain evidence="4">JCM11759T</strain>
    </source>
</reference>
<gene>
    <name evidence="4" type="ORF">NE857_24675</name>
</gene>
<evidence type="ECO:0000256" key="3">
    <source>
        <dbReference type="SAM" id="MobiDB-lite"/>
    </source>
</evidence>
<evidence type="ECO:0000313" key="4">
    <source>
        <dbReference type="EMBL" id="USY18473.1"/>
    </source>
</evidence>